<dbReference type="PATRIC" id="fig|1502723.3.peg.4097"/>
<evidence type="ECO:0000256" key="1">
    <source>
        <dbReference type="ARBA" id="ARBA00022515"/>
    </source>
</evidence>
<evidence type="ECO:0000256" key="8">
    <source>
        <dbReference type="HAMAP-Rule" id="MF_00983"/>
    </source>
</evidence>
<feature type="compositionally biased region" description="Low complexity" evidence="9">
    <location>
        <begin position="171"/>
        <end position="181"/>
    </location>
</feature>
<evidence type="ECO:0000256" key="3">
    <source>
        <dbReference type="ARBA" id="ARBA00022723"/>
    </source>
</evidence>
<evidence type="ECO:0000259" key="10">
    <source>
        <dbReference type="Pfam" id="PF17764"/>
    </source>
</evidence>
<dbReference type="PANTHER" id="PTHR30580:SF0">
    <property type="entry name" value="PRIMOSOMAL PROTEIN N"/>
    <property type="match status" value="1"/>
</dbReference>
<feature type="binding site" evidence="8">
    <location>
        <position position="447"/>
    </location>
    <ligand>
        <name>Zn(2+)</name>
        <dbReference type="ChEBI" id="CHEBI:29105"/>
        <label>2</label>
    </ligand>
</feature>
<evidence type="ECO:0000256" key="4">
    <source>
        <dbReference type="ARBA" id="ARBA00022741"/>
    </source>
</evidence>
<sequence>MARVAVDTPLTHLDRPFDYLVPADLAAAAVPGSRVRVRFAGRQVDGFVLERRAVSEHPGRLAPLERSVSPEPVLSDSIARLARAVADRYAGTLADVLRLAVPPRHGRTESAPSPPEESPSRPATAAGVSEEASPPPEAAATTSEPVAPRPEVAAAPESTQPSVPTPVRMTPGAAPSAPADGAAHDGRPAEWARYPAGPSMLAALAAGRSPRAVWWAPPGPAWPAMIATAVGATVRSGRGAVVVVPDHRDVDRVEAALVEVIGRETTVALRADLGPSRRYRAFLAASRGQARVVVGTRSAVFAPVADLGLLVVWDDGDELHAEPLAPYPHTRDVAMLRARQDGCALLIGGFCPTTEAEALVRSGWAHPLVLPLPEVRALAPRVEATGSDHEYARDPAARAARLPSLAVRTARQALAAGAPVLVQVPRRGYQPSLACADCRRPARCRHCQGPLGRSSGAGVLSCQWCGRPVPAAPGALGAAPAPEPRAPEPRAVAAAGGAAGVAVWRCPSCSSPRLRASVTGDRRTAEELGRAFPDVPVRTSGRDGVLAAVPAEPALVISTPGAEPVAVGGYGAVLLLDGWALLGRPDLRAAETTLRRWAAAAALARPAPRGGRVIVSADAGLPVVQALVRWDPATFAAREADERAELGFPPATRMATVEGSAAAVAELLAVTRLPEGADLLGPVPLPPAPRARAAATPGGGPASVGGPGAGEGGEIERLLIRVPRERGAALAAALHEARGVLGARRSTAGLRVQLDPLVIG</sequence>
<evidence type="ECO:0000313" key="11">
    <source>
        <dbReference type="EMBL" id="KJE21319.1"/>
    </source>
</evidence>
<dbReference type="GO" id="GO:0008270">
    <property type="term" value="F:zinc ion binding"/>
    <property type="evidence" value="ECO:0007669"/>
    <property type="project" value="UniProtKB-UniRule"/>
</dbReference>
<dbReference type="GO" id="GO:0006310">
    <property type="term" value="P:DNA recombination"/>
    <property type="evidence" value="ECO:0007669"/>
    <property type="project" value="InterPro"/>
</dbReference>
<dbReference type="GO" id="GO:0006302">
    <property type="term" value="P:double-strand break repair"/>
    <property type="evidence" value="ECO:0007669"/>
    <property type="project" value="InterPro"/>
</dbReference>
<feature type="region of interest" description="Disordered" evidence="9">
    <location>
        <begin position="100"/>
        <end position="189"/>
    </location>
</feature>
<feature type="binding site" evidence="8">
    <location>
        <position position="438"/>
    </location>
    <ligand>
        <name>Zn(2+)</name>
        <dbReference type="ChEBI" id="CHEBI:29105"/>
        <label>1</label>
    </ligand>
</feature>
<dbReference type="InterPro" id="IPR027417">
    <property type="entry name" value="P-loop_NTPase"/>
</dbReference>
<dbReference type="PANTHER" id="PTHR30580">
    <property type="entry name" value="PRIMOSOMAL PROTEIN N"/>
    <property type="match status" value="1"/>
</dbReference>
<feature type="binding site" evidence="8">
    <location>
        <position position="462"/>
    </location>
    <ligand>
        <name>Zn(2+)</name>
        <dbReference type="ChEBI" id="CHEBI:29105"/>
        <label>2</label>
    </ligand>
</feature>
<keyword evidence="6 8" id="KW-0067">ATP-binding</keyword>
<dbReference type="GO" id="GO:0006269">
    <property type="term" value="P:DNA replication, synthesis of primer"/>
    <property type="evidence" value="ECO:0007669"/>
    <property type="project" value="UniProtKB-KW"/>
</dbReference>
<feature type="binding site" evidence="8">
    <location>
        <position position="435"/>
    </location>
    <ligand>
        <name>Zn(2+)</name>
        <dbReference type="ChEBI" id="CHEBI:29105"/>
        <label>1</label>
    </ligand>
</feature>
<feature type="compositionally biased region" description="Low complexity" evidence="9">
    <location>
        <begin position="120"/>
        <end position="157"/>
    </location>
</feature>
<feature type="compositionally biased region" description="Gly residues" evidence="9">
    <location>
        <begin position="697"/>
        <end position="710"/>
    </location>
</feature>
<evidence type="ECO:0000256" key="5">
    <source>
        <dbReference type="ARBA" id="ARBA00022833"/>
    </source>
</evidence>
<feature type="binding site" evidence="8">
    <location>
        <position position="444"/>
    </location>
    <ligand>
        <name>Zn(2+)</name>
        <dbReference type="ChEBI" id="CHEBI:29105"/>
        <label>2</label>
    </ligand>
</feature>
<evidence type="ECO:0000313" key="12">
    <source>
        <dbReference type="Proteomes" id="UP000032545"/>
    </source>
</evidence>
<dbReference type="NCBIfam" id="NF011452">
    <property type="entry name" value="PRK14873.1-2"/>
    <property type="match status" value="1"/>
</dbReference>
<organism evidence="11 12">
    <name type="scientific">Frankia torreyi</name>
    <dbReference type="NCBI Taxonomy" id="1856"/>
    <lineage>
        <taxon>Bacteria</taxon>
        <taxon>Bacillati</taxon>
        <taxon>Actinomycetota</taxon>
        <taxon>Actinomycetes</taxon>
        <taxon>Frankiales</taxon>
        <taxon>Frankiaceae</taxon>
        <taxon>Frankia</taxon>
    </lineage>
</organism>
<dbReference type="Pfam" id="PF17764">
    <property type="entry name" value="PriA_3primeBD"/>
    <property type="match status" value="1"/>
</dbReference>
<keyword evidence="5 8" id="KW-0862">Zinc</keyword>
<accession>A0A0D8BBK4</accession>
<keyword evidence="3 8" id="KW-0479">Metal-binding</keyword>
<dbReference type="Gene3D" id="3.40.50.300">
    <property type="entry name" value="P-loop containing nucleotide triphosphate hydrolases"/>
    <property type="match status" value="1"/>
</dbReference>
<dbReference type="HAMAP" id="MF_00983">
    <property type="entry name" value="PriA"/>
    <property type="match status" value="1"/>
</dbReference>
<dbReference type="GO" id="GO:0006270">
    <property type="term" value="P:DNA replication initiation"/>
    <property type="evidence" value="ECO:0007669"/>
    <property type="project" value="TreeGrafter"/>
</dbReference>
<reference evidence="12" key="1">
    <citation type="submission" date="2015-02" db="EMBL/GenBank/DDBJ databases">
        <title>Draft Genome of Frankia sp. CpI1-S.</title>
        <authorList>
            <person name="Oshone R.T."/>
            <person name="Ngom M."/>
            <person name="Ghodhbane-Gtari F."/>
            <person name="Gtari M."/>
            <person name="Morris K."/>
            <person name="Thomas K."/>
            <person name="Sen A."/>
            <person name="Tisa L.S."/>
        </authorList>
    </citation>
    <scope>NUCLEOTIDE SEQUENCE [LARGE SCALE GENOMIC DNA]</scope>
    <source>
        <strain evidence="12">CpI1-S</strain>
    </source>
</reference>
<evidence type="ECO:0000256" key="2">
    <source>
        <dbReference type="ARBA" id="ARBA00022705"/>
    </source>
</evidence>
<feature type="domain" description="Primosomal protein N' 3' DNA-binding" evidence="10">
    <location>
        <begin position="3"/>
        <end position="102"/>
    </location>
</feature>
<dbReference type="GO" id="GO:1990077">
    <property type="term" value="C:primosome complex"/>
    <property type="evidence" value="ECO:0007669"/>
    <property type="project" value="UniProtKB-UniRule"/>
</dbReference>
<dbReference type="GO" id="GO:0043138">
    <property type="term" value="F:3'-5' DNA helicase activity"/>
    <property type="evidence" value="ECO:0007669"/>
    <property type="project" value="TreeGrafter"/>
</dbReference>
<feature type="binding site" evidence="8">
    <location>
        <position position="465"/>
    </location>
    <ligand>
        <name>Zn(2+)</name>
        <dbReference type="ChEBI" id="CHEBI:29105"/>
        <label>2</label>
    </ligand>
</feature>
<gene>
    <name evidence="8" type="primary">priA</name>
    <name evidence="11" type="ORF">FF36_04368</name>
</gene>
<dbReference type="InterPro" id="IPR005259">
    <property type="entry name" value="PriA"/>
</dbReference>
<keyword evidence="4 8" id="KW-0547">Nucleotide-binding</keyword>
<feature type="region of interest" description="Disordered" evidence="9">
    <location>
        <begin position="688"/>
        <end position="710"/>
    </location>
</feature>
<evidence type="ECO:0000256" key="9">
    <source>
        <dbReference type="SAM" id="MobiDB-lite"/>
    </source>
</evidence>
<comment type="similarity">
    <text evidence="8">Belongs to the helicase family. PriA subfamily.</text>
</comment>
<dbReference type="SUPFAM" id="SSF52540">
    <property type="entry name" value="P-loop containing nucleoside triphosphate hydrolases"/>
    <property type="match status" value="1"/>
</dbReference>
<keyword evidence="11" id="KW-0347">Helicase</keyword>
<feature type="binding site" evidence="8">
    <location>
        <position position="509"/>
    </location>
    <ligand>
        <name>Zn(2+)</name>
        <dbReference type="ChEBI" id="CHEBI:29105"/>
        <label>1</label>
    </ligand>
</feature>
<reference evidence="11 12" key="2">
    <citation type="journal article" date="2016" name="Genome Announc.">
        <title>Permanent Draft Genome Sequences for Two Variants of Frankia sp. Strain CpI1, the First Frankia Strain Isolated from Root Nodules of Comptonia peregrina.</title>
        <authorList>
            <person name="Oshone R."/>
            <person name="Hurst S.G.IV."/>
            <person name="Abebe-Akele F."/>
            <person name="Simpson S."/>
            <person name="Morris K."/>
            <person name="Thomas W.K."/>
            <person name="Tisa L.S."/>
        </authorList>
    </citation>
    <scope>NUCLEOTIDE SEQUENCE [LARGE SCALE GENOMIC DNA]</scope>
    <source>
        <strain evidence="12">CpI1-S</strain>
    </source>
</reference>
<feature type="binding site" evidence="8">
    <location>
        <position position="506"/>
    </location>
    <ligand>
        <name>Zn(2+)</name>
        <dbReference type="ChEBI" id="CHEBI:29105"/>
        <label>1</label>
    </ligand>
</feature>
<dbReference type="InterPro" id="IPR042115">
    <property type="entry name" value="PriA_3primeBD_sf"/>
</dbReference>
<keyword evidence="7 8" id="KW-0238">DNA-binding</keyword>
<evidence type="ECO:0000256" key="7">
    <source>
        <dbReference type="ARBA" id="ARBA00023125"/>
    </source>
</evidence>
<dbReference type="Gene3D" id="3.40.1440.60">
    <property type="entry name" value="PriA, 3(prime) DNA-binding domain"/>
    <property type="match status" value="1"/>
</dbReference>
<keyword evidence="2 8" id="KW-0235">DNA replication</keyword>
<keyword evidence="1 8" id="KW-0639">Primosome</keyword>
<dbReference type="GO" id="GO:0005524">
    <property type="term" value="F:ATP binding"/>
    <property type="evidence" value="ECO:0007669"/>
    <property type="project" value="UniProtKB-UniRule"/>
</dbReference>
<dbReference type="GO" id="GO:0016787">
    <property type="term" value="F:hydrolase activity"/>
    <property type="evidence" value="ECO:0007669"/>
    <property type="project" value="UniProtKB-KW"/>
</dbReference>
<dbReference type="GO" id="GO:0003677">
    <property type="term" value="F:DNA binding"/>
    <property type="evidence" value="ECO:0007669"/>
    <property type="project" value="UniProtKB-UniRule"/>
</dbReference>
<comment type="caution">
    <text evidence="8">As this protein does not have any detectable helicase domains, it probably does not have helicase activity.</text>
</comment>
<comment type="subunit">
    <text evidence="8">Component of the replication restart primosome.</text>
</comment>
<dbReference type="EMBL" id="JYFN01000039">
    <property type="protein sequence ID" value="KJE21319.1"/>
    <property type="molecule type" value="Genomic_DNA"/>
</dbReference>
<evidence type="ECO:0000256" key="6">
    <source>
        <dbReference type="ARBA" id="ARBA00022840"/>
    </source>
</evidence>
<comment type="cofactor">
    <cofactor evidence="8">
        <name>Zn(2+)</name>
        <dbReference type="ChEBI" id="CHEBI:29105"/>
    </cofactor>
    <text evidence="8">Binds 2 zinc ions per subunit.</text>
</comment>
<keyword evidence="11" id="KW-0378">Hydrolase</keyword>
<dbReference type="AlphaFoldDB" id="A0A0D8BBK4"/>
<protein>
    <recommendedName>
        <fullName evidence="8">Probable replication restart protein PriA</fullName>
    </recommendedName>
    <alternativeName>
        <fullName evidence="8">Putative ATP-dependent DNA helicase PriA</fullName>
    </alternativeName>
</protein>
<comment type="caution">
    <text evidence="11">The sequence shown here is derived from an EMBL/GenBank/DDBJ whole genome shotgun (WGS) entry which is preliminary data.</text>
</comment>
<dbReference type="InterPro" id="IPR041222">
    <property type="entry name" value="PriA_3primeBD"/>
</dbReference>
<name>A0A0D8BBK4_9ACTN</name>
<comment type="function">
    <text evidence="8">Initiates the restart of stalled replication forks, which reloads the replicative helicase on sites other than the origin of replication. Recognizes and binds to abandoned replication forks and remodels them to uncover a helicase loading site. Promotes assembly of the primosome at these replication forks.</text>
</comment>
<keyword evidence="12" id="KW-1185">Reference proteome</keyword>
<dbReference type="Proteomes" id="UP000032545">
    <property type="component" value="Unassembled WGS sequence"/>
</dbReference>
<proteinExistence type="inferred from homology"/>